<dbReference type="RefSeq" id="WP_016206355.1">
    <property type="nucleotide sequence ID" value="NZ_ASRV01000048.1"/>
</dbReference>
<dbReference type="EMBL" id="ASRV01000048">
    <property type="protein sequence ID" value="EOR27464.1"/>
    <property type="molecule type" value="Genomic_DNA"/>
</dbReference>
<evidence type="ECO:0000313" key="1">
    <source>
        <dbReference type="EMBL" id="EOR27464.1"/>
    </source>
</evidence>
<dbReference type="Proteomes" id="UP000013988">
    <property type="component" value="Unassembled WGS sequence"/>
</dbReference>
<accession>R9CDM3</accession>
<reference evidence="1 2" key="1">
    <citation type="submission" date="2013-03" db="EMBL/GenBank/DDBJ databases">
        <title>Whole genome shotgun sequencing of Clostridium sartagoforme AAU1.</title>
        <authorList>
            <person name="Joshi C.G."/>
            <person name="Duggirala S.M."/>
            <person name="Nathani N.M."/>
            <person name="Bhatt V.D."/>
            <person name="Patel A.K."/>
            <person name="Pandya P.R."/>
            <person name="KaPatel J.A."/>
        </authorList>
    </citation>
    <scope>NUCLEOTIDE SEQUENCE [LARGE SCALE GENOMIC DNA]</scope>
    <source>
        <strain evidence="1 2">AAU1</strain>
    </source>
</reference>
<dbReference type="PATRIC" id="fig|1202534.3.peg.894"/>
<proteinExistence type="predicted"/>
<evidence type="ECO:0000313" key="2">
    <source>
        <dbReference type="Proteomes" id="UP000013988"/>
    </source>
</evidence>
<gene>
    <name evidence="1" type="ORF">A500_04481</name>
</gene>
<dbReference type="InterPro" id="IPR008767">
    <property type="entry name" value="Phage_SPP1_head-tail_adaptor"/>
</dbReference>
<organism evidence="1 2">
    <name type="scientific">Clostridium sartagoforme AAU1</name>
    <dbReference type="NCBI Taxonomy" id="1202534"/>
    <lineage>
        <taxon>Bacteria</taxon>
        <taxon>Bacillati</taxon>
        <taxon>Bacillota</taxon>
        <taxon>Clostridia</taxon>
        <taxon>Eubacteriales</taxon>
        <taxon>Clostridiaceae</taxon>
        <taxon>Clostridium</taxon>
    </lineage>
</organism>
<dbReference type="NCBIfam" id="TIGR01563">
    <property type="entry name" value="gp16_SPP1"/>
    <property type="match status" value="1"/>
</dbReference>
<dbReference type="Gene3D" id="2.40.10.270">
    <property type="entry name" value="Bacteriophage SPP1 head-tail adaptor protein"/>
    <property type="match status" value="1"/>
</dbReference>
<dbReference type="OrthoDB" id="9808209at2"/>
<sequence>MGDFNINSSELKHAITIERLTKVKDEDNILRDKWTTLCNSRAKILYTRGSEYTENYGTNSNVGVTFYIRHNHKDITPKNRIVYKGKTYNIIYVNNVQESNNYYEIKADWCNNGIKTSGFDDLLNDLNNLGNVGNKIGKKAVEEGTKIVLEQQKKDAPKDKDSDHGADKLKVTNIKKYKSTIVGKVGIDESNWDEVDHLYYQHYGFELWKNGERVEPHLGWMDDSFKKVKDKSSETMMNIVGQEIDKILK</sequence>
<dbReference type="Pfam" id="PF05521">
    <property type="entry name" value="Phage_HCP"/>
    <property type="match status" value="1"/>
</dbReference>
<comment type="caution">
    <text evidence="1">The sequence shown here is derived from an EMBL/GenBank/DDBJ whole genome shotgun (WGS) entry which is preliminary data.</text>
</comment>
<dbReference type="InterPro" id="IPR038666">
    <property type="entry name" value="SSP1_head-tail_sf"/>
</dbReference>
<name>R9CDM3_9CLOT</name>
<keyword evidence="2" id="KW-1185">Reference proteome</keyword>
<protein>
    <submittedName>
        <fullName evidence="1">Phage head-tail adaptor</fullName>
    </submittedName>
</protein>
<dbReference type="AlphaFoldDB" id="R9CDM3"/>